<proteinExistence type="predicted"/>
<evidence type="ECO:0000259" key="5">
    <source>
        <dbReference type="PROSITE" id="PS50103"/>
    </source>
</evidence>
<dbReference type="AlphaFoldDB" id="A0A2T7PQ83"/>
<dbReference type="InterPro" id="IPR000571">
    <property type="entry name" value="Znf_CCCH"/>
</dbReference>
<accession>A0A2T7PQ83</accession>
<dbReference type="PANTHER" id="PTHR45740">
    <property type="entry name" value="POLY [ADP-RIBOSE] POLYMERASE"/>
    <property type="match status" value="1"/>
</dbReference>
<protein>
    <recommendedName>
        <fullName evidence="5">C3H1-type domain-containing protein</fullName>
    </recommendedName>
</protein>
<evidence type="ECO:0000256" key="2">
    <source>
        <dbReference type="ARBA" id="ARBA00022771"/>
    </source>
</evidence>
<gene>
    <name evidence="6" type="ORF">C0Q70_02500</name>
</gene>
<dbReference type="SMART" id="SM00356">
    <property type="entry name" value="ZnF_C3H1"/>
    <property type="match status" value="5"/>
</dbReference>
<reference evidence="6 7" key="1">
    <citation type="submission" date="2018-04" db="EMBL/GenBank/DDBJ databases">
        <title>The genome of golden apple snail Pomacea canaliculata provides insight into stress tolerance and invasive adaptation.</title>
        <authorList>
            <person name="Liu C."/>
            <person name="Liu B."/>
            <person name="Ren Y."/>
            <person name="Zhang Y."/>
            <person name="Wang H."/>
            <person name="Li S."/>
            <person name="Jiang F."/>
            <person name="Yin L."/>
            <person name="Zhang G."/>
            <person name="Qian W."/>
            <person name="Fan W."/>
        </authorList>
    </citation>
    <scope>NUCLEOTIDE SEQUENCE [LARGE SCALE GENOMIC DNA]</scope>
    <source>
        <strain evidence="6">SZHN2017</strain>
        <tissue evidence="6">Muscle</tissue>
    </source>
</reference>
<feature type="domain" description="C3H1-type" evidence="5">
    <location>
        <begin position="548"/>
        <end position="571"/>
    </location>
</feature>
<evidence type="ECO:0000313" key="7">
    <source>
        <dbReference type="Proteomes" id="UP000245119"/>
    </source>
</evidence>
<evidence type="ECO:0000256" key="1">
    <source>
        <dbReference type="ARBA" id="ARBA00022723"/>
    </source>
</evidence>
<dbReference type="PANTHER" id="PTHR45740:SF2">
    <property type="entry name" value="POLY [ADP-RIBOSE] POLYMERASE"/>
    <property type="match status" value="1"/>
</dbReference>
<dbReference type="InterPro" id="IPR036855">
    <property type="entry name" value="Znf_CCCH_sf"/>
</dbReference>
<dbReference type="EMBL" id="PZQS01000002">
    <property type="protein sequence ID" value="PVD35537.1"/>
    <property type="molecule type" value="Genomic_DNA"/>
</dbReference>
<dbReference type="Proteomes" id="UP000245119">
    <property type="component" value="Linkage Group LG2"/>
</dbReference>
<dbReference type="InterPro" id="IPR051712">
    <property type="entry name" value="ARTD-AVP"/>
</dbReference>
<keyword evidence="7" id="KW-1185">Reference proteome</keyword>
<dbReference type="OrthoDB" id="5988750at2759"/>
<dbReference type="GO" id="GO:0003950">
    <property type="term" value="F:NAD+ poly-ADP-ribosyltransferase activity"/>
    <property type="evidence" value="ECO:0007669"/>
    <property type="project" value="TreeGrafter"/>
</dbReference>
<dbReference type="PROSITE" id="PS50103">
    <property type="entry name" value="ZF_C3H1"/>
    <property type="match status" value="2"/>
</dbReference>
<keyword evidence="2 4" id="KW-0863">Zinc-finger</keyword>
<dbReference type="GO" id="GO:1990404">
    <property type="term" value="F:NAD+-protein mono-ADP-ribosyltransferase activity"/>
    <property type="evidence" value="ECO:0007669"/>
    <property type="project" value="TreeGrafter"/>
</dbReference>
<feature type="zinc finger region" description="C3H1-type" evidence="4">
    <location>
        <begin position="99"/>
        <end position="121"/>
    </location>
</feature>
<comment type="caution">
    <text evidence="6">The sequence shown here is derived from an EMBL/GenBank/DDBJ whole genome shotgun (WGS) entry which is preliminary data.</text>
</comment>
<keyword evidence="3 4" id="KW-0862">Zinc</keyword>
<feature type="domain" description="C3H1-type" evidence="5">
    <location>
        <begin position="99"/>
        <end position="121"/>
    </location>
</feature>
<keyword evidence="1 4" id="KW-0479">Metal-binding</keyword>
<organism evidence="6 7">
    <name type="scientific">Pomacea canaliculata</name>
    <name type="common">Golden apple snail</name>
    <dbReference type="NCBI Taxonomy" id="400727"/>
    <lineage>
        <taxon>Eukaryota</taxon>
        <taxon>Metazoa</taxon>
        <taxon>Spiralia</taxon>
        <taxon>Lophotrochozoa</taxon>
        <taxon>Mollusca</taxon>
        <taxon>Gastropoda</taxon>
        <taxon>Caenogastropoda</taxon>
        <taxon>Architaenioglossa</taxon>
        <taxon>Ampullarioidea</taxon>
        <taxon>Ampullariidae</taxon>
        <taxon>Pomacea</taxon>
    </lineage>
</organism>
<dbReference type="GO" id="GO:0005634">
    <property type="term" value="C:nucleus"/>
    <property type="evidence" value="ECO:0007669"/>
    <property type="project" value="TreeGrafter"/>
</dbReference>
<feature type="zinc finger region" description="C3H1-type" evidence="4">
    <location>
        <begin position="548"/>
        <end position="571"/>
    </location>
</feature>
<evidence type="ECO:0000313" key="6">
    <source>
        <dbReference type="EMBL" id="PVD35537.1"/>
    </source>
</evidence>
<sequence length="696" mass="79798">MIKGTIMEDDEWDRKVTKLLISEFGGRARTAQLEKSLLEANLLTDGMDRVLRRLSDNSRFLIFRRGEQVKYVSVDWENVGICSEFRKKCRRENCPNFHVCKFFISCKCKKGSNCDFSHDLQDTHNTRVSDSLGLSSFSPEEIRAIIFRSHPAVCVNYNKGGCEDNDCPDLHVCSLFIIRQCTDCRLEHSFRTSEHNQWVLDTFHVGHLTDEELRKKILVRNLNQAQSQLTRKVSSSSVSRCSTSTSKEEEDCIVNVFNFLLKQFFGRTKFNTFLTDRGNLLQGLKRPGIIEWFKDNQDRFLLYESEGDVKYVSVYNSRARACRSYHNPSRPDFGNHRCHYFHVCRRYVGGDCVNPRCSLTHDLSSGSNFKVRSDLNLDQLTDDEVLALILCSSPAVCVNHNKSGCKLSDCPDLHVCVTYIFNQCPRGEGCKSGHAIRDSGEHNSYVLKAFGLDELPEDDLRRLVIVKKGNNREDPQDAGVFAVQTTPPRGQEVATVSSIHQAATDVYQAAASGVAEPQIEINFIDYILDLSNWSSVEADDDVDTYEYICEAYTWTGACPKGLNCPHYHSPHRHPYLWLKLEDGHPPSVSVVFEERFCAVDDIFNQFPVDFSTMSFTVERMGTNHSIKVRRLSTPSYVDAEPGTPLNFYTQWVWYREEYDGRYVEFYPYSPGSLQYTLEEKYLRGQHTYYLSLKAIT</sequence>
<evidence type="ECO:0000256" key="4">
    <source>
        <dbReference type="PROSITE-ProRule" id="PRU00723"/>
    </source>
</evidence>
<dbReference type="Gene3D" id="4.10.1000.10">
    <property type="entry name" value="Zinc finger, CCCH-type"/>
    <property type="match status" value="1"/>
</dbReference>
<evidence type="ECO:0000256" key="3">
    <source>
        <dbReference type="ARBA" id="ARBA00022833"/>
    </source>
</evidence>
<dbReference type="SUPFAM" id="SSF90229">
    <property type="entry name" value="CCCH zinc finger"/>
    <property type="match status" value="1"/>
</dbReference>
<dbReference type="GO" id="GO:0008270">
    <property type="term" value="F:zinc ion binding"/>
    <property type="evidence" value="ECO:0007669"/>
    <property type="project" value="UniProtKB-KW"/>
</dbReference>
<name>A0A2T7PQ83_POMCA</name>